<sequence>MLENLALISSLGCCPEVECQEDPFGQSVSIQRVSQFQTPNADLSPKKAHHCEKFGLILSNILRLAEHQGLHDKQKLYSHGDRNC</sequence>
<protein>
    <submittedName>
        <fullName evidence="1">Zinc finger protein 418</fullName>
    </submittedName>
</protein>
<accession>A0A7J8CCL3</accession>
<name>A0A7J8CCL3_MOLMO</name>
<evidence type="ECO:0000313" key="1">
    <source>
        <dbReference type="EMBL" id="KAF6408605.1"/>
    </source>
</evidence>
<proteinExistence type="predicted"/>
<dbReference type="Proteomes" id="UP000550707">
    <property type="component" value="Unassembled WGS sequence"/>
</dbReference>
<evidence type="ECO:0000313" key="2">
    <source>
        <dbReference type="Proteomes" id="UP000550707"/>
    </source>
</evidence>
<organism evidence="1 2">
    <name type="scientific">Molossus molossus</name>
    <name type="common">Pallas' mastiff bat</name>
    <name type="synonym">Vespertilio molossus</name>
    <dbReference type="NCBI Taxonomy" id="27622"/>
    <lineage>
        <taxon>Eukaryota</taxon>
        <taxon>Metazoa</taxon>
        <taxon>Chordata</taxon>
        <taxon>Craniata</taxon>
        <taxon>Vertebrata</taxon>
        <taxon>Euteleostomi</taxon>
        <taxon>Mammalia</taxon>
        <taxon>Eutheria</taxon>
        <taxon>Laurasiatheria</taxon>
        <taxon>Chiroptera</taxon>
        <taxon>Yangochiroptera</taxon>
        <taxon>Molossidae</taxon>
        <taxon>Molossus</taxon>
    </lineage>
</organism>
<keyword evidence="2" id="KW-1185">Reference proteome</keyword>
<dbReference type="AlphaFoldDB" id="A0A7J8CCL3"/>
<dbReference type="EMBL" id="JACASF010000021">
    <property type="protein sequence ID" value="KAF6408605.1"/>
    <property type="molecule type" value="Genomic_DNA"/>
</dbReference>
<gene>
    <name evidence="1" type="ORF">HJG59_020030</name>
</gene>
<comment type="caution">
    <text evidence="1">The sequence shown here is derived from an EMBL/GenBank/DDBJ whole genome shotgun (WGS) entry which is preliminary data.</text>
</comment>
<reference evidence="1 2" key="1">
    <citation type="journal article" date="2020" name="Nature">
        <title>Six reference-quality genomes reveal evolution of bat adaptations.</title>
        <authorList>
            <person name="Jebb D."/>
            <person name="Huang Z."/>
            <person name="Pippel M."/>
            <person name="Hughes G.M."/>
            <person name="Lavrichenko K."/>
            <person name="Devanna P."/>
            <person name="Winkler S."/>
            <person name="Jermiin L.S."/>
            <person name="Skirmuntt E.C."/>
            <person name="Katzourakis A."/>
            <person name="Burkitt-Gray L."/>
            <person name="Ray D.A."/>
            <person name="Sullivan K.A.M."/>
            <person name="Roscito J.G."/>
            <person name="Kirilenko B.M."/>
            <person name="Davalos L.M."/>
            <person name="Corthals A.P."/>
            <person name="Power M.L."/>
            <person name="Jones G."/>
            <person name="Ransome R.D."/>
            <person name="Dechmann D.K.N."/>
            <person name="Locatelli A.G."/>
            <person name="Puechmaille S.J."/>
            <person name="Fedrigo O."/>
            <person name="Jarvis E.D."/>
            <person name="Hiller M."/>
            <person name="Vernes S.C."/>
            <person name="Myers E.W."/>
            <person name="Teeling E.C."/>
        </authorList>
    </citation>
    <scope>NUCLEOTIDE SEQUENCE [LARGE SCALE GENOMIC DNA]</scope>
    <source>
        <strain evidence="1">MMolMol1</strain>
        <tissue evidence="1">Muscle</tissue>
    </source>
</reference>